<keyword evidence="4" id="KW-1185">Reference proteome</keyword>
<dbReference type="AlphaFoldDB" id="A0A5C6V264"/>
<name>A0A5C6V264_9FLAO</name>
<protein>
    <recommendedName>
        <fullName evidence="5">Chromosome partition protein Smc</fullName>
    </recommendedName>
</protein>
<feature type="chain" id="PRO_5023131553" description="Chromosome partition protein Smc" evidence="2">
    <location>
        <begin position="24"/>
        <end position="287"/>
    </location>
</feature>
<keyword evidence="1" id="KW-0175">Coiled coil</keyword>
<dbReference type="OrthoDB" id="597123at2"/>
<gene>
    <name evidence="3" type="ORF">FRX97_07345</name>
</gene>
<evidence type="ECO:0000256" key="2">
    <source>
        <dbReference type="SAM" id="SignalP"/>
    </source>
</evidence>
<keyword evidence="2" id="KW-0732">Signal</keyword>
<reference evidence="3 4" key="1">
    <citation type="submission" date="2019-08" db="EMBL/GenBank/DDBJ databases">
        <title>Genome of Luteibaculum oceani JCM 18817.</title>
        <authorList>
            <person name="Bowman J.P."/>
        </authorList>
    </citation>
    <scope>NUCLEOTIDE SEQUENCE [LARGE SCALE GENOMIC DNA]</scope>
    <source>
        <strain evidence="3 4">JCM 18817</strain>
    </source>
</reference>
<feature type="coiled-coil region" evidence="1">
    <location>
        <begin position="107"/>
        <end position="169"/>
    </location>
</feature>
<feature type="coiled-coil region" evidence="1">
    <location>
        <begin position="27"/>
        <end position="82"/>
    </location>
</feature>
<evidence type="ECO:0000256" key="1">
    <source>
        <dbReference type="SAM" id="Coils"/>
    </source>
</evidence>
<proteinExistence type="predicted"/>
<dbReference type="PROSITE" id="PS51257">
    <property type="entry name" value="PROKAR_LIPOPROTEIN"/>
    <property type="match status" value="1"/>
</dbReference>
<dbReference type="Proteomes" id="UP000321168">
    <property type="component" value="Unassembled WGS sequence"/>
</dbReference>
<accession>A0A5C6V264</accession>
<feature type="signal peptide" evidence="2">
    <location>
        <begin position="1"/>
        <end position="23"/>
    </location>
</feature>
<evidence type="ECO:0000313" key="4">
    <source>
        <dbReference type="Proteomes" id="UP000321168"/>
    </source>
</evidence>
<evidence type="ECO:0008006" key="5">
    <source>
        <dbReference type="Google" id="ProtNLM"/>
    </source>
</evidence>
<evidence type="ECO:0000313" key="3">
    <source>
        <dbReference type="EMBL" id="TXC78526.1"/>
    </source>
</evidence>
<sequence>MQKTLLKPLTLILVVLISFTACNQAEVARLQSENAELKGELEEMEFVSAQKDSTITDFFKDLNEIESNLVEIKKKEQGLVNKKFDGEISSGQKDKIISDIKSINELLSENKQKIKGLSAKLKKANINIEQFEQMIASMEATIDQKSVEIDELRTRLANANDALAALNDLYIESVMEAEAKQEELNKAYYAFGTYKELRDNEVLTKEGGVIGLGSTKTLRDDFNRGYFKEIDISQTSTIKLFSDKAKIVTNHPSNSYSLELKDNQYLLKIKEPKLFWSSSKYLVVITG</sequence>
<organism evidence="3 4">
    <name type="scientific">Luteibaculum oceani</name>
    <dbReference type="NCBI Taxonomy" id="1294296"/>
    <lineage>
        <taxon>Bacteria</taxon>
        <taxon>Pseudomonadati</taxon>
        <taxon>Bacteroidota</taxon>
        <taxon>Flavobacteriia</taxon>
        <taxon>Flavobacteriales</taxon>
        <taxon>Luteibaculaceae</taxon>
        <taxon>Luteibaculum</taxon>
    </lineage>
</organism>
<comment type="caution">
    <text evidence="3">The sequence shown here is derived from an EMBL/GenBank/DDBJ whole genome shotgun (WGS) entry which is preliminary data.</text>
</comment>
<dbReference type="EMBL" id="VORB01000006">
    <property type="protein sequence ID" value="TXC78526.1"/>
    <property type="molecule type" value="Genomic_DNA"/>
</dbReference>